<dbReference type="Pfam" id="PF00528">
    <property type="entry name" value="BPD_transp_1"/>
    <property type="match status" value="1"/>
</dbReference>
<feature type="transmembrane region" description="Helical" evidence="6">
    <location>
        <begin position="249"/>
        <end position="273"/>
    </location>
</feature>
<feature type="transmembrane region" description="Helical" evidence="6">
    <location>
        <begin position="156"/>
        <end position="176"/>
    </location>
</feature>
<feature type="transmembrane region" description="Helical" evidence="6">
    <location>
        <begin position="82"/>
        <end position="104"/>
    </location>
</feature>
<dbReference type="Proteomes" id="UP000270219">
    <property type="component" value="Unassembled WGS sequence"/>
</dbReference>
<dbReference type="InterPro" id="IPR000515">
    <property type="entry name" value="MetI-like"/>
</dbReference>
<feature type="transmembrane region" description="Helical" evidence="6">
    <location>
        <begin position="604"/>
        <end position="623"/>
    </location>
</feature>
<keyword evidence="9" id="KW-1185">Reference proteome</keyword>
<sequence length="669" mass="77891">MKVINFFLFYLLGLIGIVFISIIPEFISLKSFKESPSFFTLFIEHIQTLLDPKAWEYRYFYLESGYPIFEVLQEPFIYSMKILLGAVFSGVIFALILALIVTCLPSRITDYIKRIVDFMESIPDLIIAALLQAITIKMFQITDIKLFNVAAYSEDIYFAPILTLSILPMISMFKVFMHLFEEELSKTYILFLKAKGMNGLEILIKHSLRNIMPAFTQRLKVIIFGMLSSQFIIERIFNVHGLTYYLLESFTPITISFVLFMIFTPFYVLFYCIDLWANKENLYFNDIRNKKTSIKRVYENFIITNQIRIKNLCYNVKHFRVSRYSLHRHLKACYRAIAVYFKEWKVIVGSLFFVVAIGYSVIYSVITDNYVGQEKFLYKDDGITLAATPPYARTDPFIFGSDQFGFSIFDQLVVWSKIYLVIWLIDCFFTCFWWPHFWCNLFFLFKPKKSKMDGRCCRFSPFYAFKFDSLYSQYFAFSISERIVWEVFILTILVLPVTTVLTGKEINEVLSRDYISSSKMIGGSSTHLFIKHIIPHIGPKLAILFGQQFIQVLLIFIHLGVFNLFFGGTKNSAGFEPSAISITYEWSGLIGAIGRGAIISGYYWYLWVLVAFMLAIFAMQLIIQGIVEIQQRRMGVISKGKKPINRGKSTPYPRYQVNENSFKLTNKVE</sequence>
<dbReference type="SUPFAM" id="SSF161098">
    <property type="entry name" value="MetI-like"/>
    <property type="match status" value="1"/>
</dbReference>
<dbReference type="RefSeq" id="WP_121521521.1">
    <property type="nucleotide sequence ID" value="NZ_RCHR01000001.1"/>
</dbReference>
<feature type="transmembrane region" description="Helical" evidence="6">
    <location>
        <begin position="578"/>
        <end position="598"/>
    </location>
</feature>
<reference evidence="8 9" key="1">
    <citation type="submission" date="2018-10" db="EMBL/GenBank/DDBJ databases">
        <title>Oceanobacillus sp. YLB-02 draft genome.</title>
        <authorList>
            <person name="Yu L."/>
        </authorList>
    </citation>
    <scope>NUCLEOTIDE SEQUENCE [LARGE SCALE GENOMIC DNA]</scope>
    <source>
        <strain evidence="8 9">YLB-02</strain>
    </source>
</reference>
<dbReference type="CDD" id="cd06261">
    <property type="entry name" value="TM_PBP2"/>
    <property type="match status" value="1"/>
</dbReference>
<keyword evidence="5 6" id="KW-0472">Membrane</keyword>
<keyword evidence="4 6" id="KW-1133">Transmembrane helix</keyword>
<feature type="transmembrane region" description="Helical" evidence="6">
    <location>
        <begin position="344"/>
        <end position="366"/>
    </location>
</feature>
<dbReference type="OrthoDB" id="2351941at2"/>
<feature type="transmembrane region" description="Helical" evidence="6">
    <location>
        <begin position="483"/>
        <end position="503"/>
    </location>
</feature>
<proteinExistence type="inferred from homology"/>
<feature type="transmembrane region" description="Helical" evidence="6">
    <location>
        <begin position="125"/>
        <end position="144"/>
    </location>
</feature>
<evidence type="ECO:0000313" key="8">
    <source>
        <dbReference type="EMBL" id="RLL48381.1"/>
    </source>
</evidence>
<dbReference type="Gene3D" id="1.10.3720.10">
    <property type="entry name" value="MetI-like"/>
    <property type="match status" value="2"/>
</dbReference>
<name>A0A498DBJ2_9BACI</name>
<organism evidence="8 9">
    <name type="scientific">Oceanobacillus piezotolerans</name>
    <dbReference type="NCBI Taxonomy" id="2448030"/>
    <lineage>
        <taxon>Bacteria</taxon>
        <taxon>Bacillati</taxon>
        <taxon>Bacillota</taxon>
        <taxon>Bacilli</taxon>
        <taxon>Bacillales</taxon>
        <taxon>Bacillaceae</taxon>
        <taxon>Oceanobacillus</taxon>
    </lineage>
</organism>
<keyword evidence="2 6" id="KW-0813">Transport</keyword>
<dbReference type="InterPro" id="IPR035906">
    <property type="entry name" value="MetI-like_sf"/>
</dbReference>
<evidence type="ECO:0000256" key="5">
    <source>
        <dbReference type="ARBA" id="ARBA00023136"/>
    </source>
</evidence>
<protein>
    <submittedName>
        <fullName evidence="8">ABC transporter permease subunit</fullName>
    </submittedName>
</protein>
<evidence type="ECO:0000256" key="2">
    <source>
        <dbReference type="ARBA" id="ARBA00022448"/>
    </source>
</evidence>
<accession>A0A498DBJ2</accession>
<dbReference type="PANTHER" id="PTHR43839">
    <property type="entry name" value="OPPC IN A BINDING PROTEIN-DEPENDENT TRANSPORT SYSTEM"/>
    <property type="match status" value="1"/>
</dbReference>
<comment type="caution">
    <text evidence="8">The sequence shown here is derived from an EMBL/GenBank/DDBJ whole genome shotgun (WGS) entry which is preliminary data.</text>
</comment>
<evidence type="ECO:0000256" key="3">
    <source>
        <dbReference type="ARBA" id="ARBA00022692"/>
    </source>
</evidence>
<evidence type="ECO:0000256" key="4">
    <source>
        <dbReference type="ARBA" id="ARBA00022989"/>
    </source>
</evidence>
<feature type="transmembrane region" description="Helical" evidence="6">
    <location>
        <begin position="7"/>
        <end position="27"/>
    </location>
</feature>
<dbReference type="PANTHER" id="PTHR43839:SF3">
    <property type="entry name" value="OLIGOPEPTIDE ABC TRANSPORTER, PERMEASE PROTEIN"/>
    <property type="match status" value="1"/>
</dbReference>
<evidence type="ECO:0000256" key="6">
    <source>
        <dbReference type="RuleBase" id="RU363032"/>
    </source>
</evidence>
<evidence type="ECO:0000259" key="7">
    <source>
        <dbReference type="PROSITE" id="PS50928"/>
    </source>
</evidence>
<feature type="transmembrane region" description="Helical" evidence="6">
    <location>
        <begin position="549"/>
        <end position="566"/>
    </location>
</feature>
<comment type="subcellular location">
    <subcellularLocation>
        <location evidence="6">Cell membrane</location>
        <topology evidence="6">Multi-pass membrane protein</topology>
    </subcellularLocation>
    <subcellularLocation>
        <location evidence="1">Membrane</location>
        <topology evidence="1">Multi-pass membrane protein</topology>
    </subcellularLocation>
</comment>
<keyword evidence="3 6" id="KW-0812">Transmembrane</keyword>
<dbReference type="PROSITE" id="PS50928">
    <property type="entry name" value="ABC_TM1"/>
    <property type="match status" value="1"/>
</dbReference>
<gene>
    <name evidence="8" type="ORF">D8M04_03720</name>
</gene>
<evidence type="ECO:0000256" key="1">
    <source>
        <dbReference type="ARBA" id="ARBA00004141"/>
    </source>
</evidence>
<comment type="similarity">
    <text evidence="6">Belongs to the binding-protein-dependent transport system permease family.</text>
</comment>
<dbReference type="GO" id="GO:0055085">
    <property type="term" value="P:transmembrane transport"/>
    <property type="evidence" value="ECO:0007669"/>
    <property type="project" value="InterPro"/>
</dbReference>
<feature type="domain" description="ABC transmembrane type-1" evidence="7">
    <location>
        <begin position="76"/>
        <end position="273"/>
    </location>
</feature>
<feature type="transmembrane region" description="Helical" evidence="6">
    <location>
        <begin position="418"/>
        <end position="445"/>
    </location>
</feature>
<dbReference type="EMBL" id="RCHR01000001">
    <property type="protein sequence ID" value="RLL48381.1"/>
    <property type="molecule type" value="Genomic_DNA"/>
</dbReference>
<feature type="transmembrane region" description="Helical" evidence="6">
    <location>
        <begin position="219"/>
        <end position="237"/>
    </location>
</feature>
<evidence type="ECO:0000313" key="9">
    <source>
        <dbReference type="Proteomes" id="UP000270219"/>
    </source>
</evidence>
<dbReference type="GO" id="GO:0005886">
    <property type="term" value="C:plasma membrane"/>
    <property type="evidence" value="ECO:0007669"/>
    <property type="project" value="UniProtKB-SubCell"/>
</dbReference>
<dbReference type="AlphaFoldDB" id="A0A498DBJ2"/>